<evidence type="ECO:0000313" key="5">
    <source>
        <dbReference type="Proteomes" id="UP000075243"/>
    </source>
</evidence>
<dbReference type="STRING" id="3821.A0A151S4R0"/>
<dbReference type="Gramene" id="C.cajan_27969.t">
    <property type="protein sequence ID" value="C.cajan_27969.t.cds1"/>
    <property type="gene ID" value="C.cajan_27969"/>
</dbReference>
<evidence type="ECO:0000256" key="2">
    <source>
        <dbReference type="ARBA" id="ARBA00022729"/>
    </source>
</evidence>
<dbReference type="GO" id="GO:0016301">
    <property type="term" value="F:kinase activity"/>
    <property type="evidence" value="ECO:0007669"/>
    <property type="project" value="UniProtKB-KW"/>
</dbReference>
<evidence type="ECO:0000256" key="1">
    <source>
        <dbReference type="ARBA" id="ARBA00004479"/>
    </source>
</evidence>
<proteinExistence type="predicted"/>
<protein>
    <submittedName>
        <fullName evidence="4">LRR receptor-like serine/threonine-protein kinase At4g36180 family</fullName>
    </submittedName>
</protein>
<organism evidence="4 5">
    <name type="scientific">Cajanus cajan</name>
    <name type="common">Pigeon pea</name>
    <name type="synonym">Cajanus indicus</name>
    <dbReference type="NCBI Taxonomy" id="3821"/>
    <lineage>
        <taxon>Eukaryota</taxon>
        <taxon>Viridiplantae</taxon>
        <taxon>Streptophyta</taxon>
        <taxon>Embryophyta</taxon>
        <taxon>Tracheophyta</taxon>
        <taxon>Spermatophyta</taxon>
        <taxon>Magnoliopsida</taxon>
        <taxon>eudicotyledons</taxon>
        <taxon>Gunneridae</taxon>
        <taxon>Pentapetalae</taxon>
        <taxon>rosids</taxon>
        <taxon>fabids</taxon>
        <taxon>Fabales</taxon>
        <taxon>Fabaceae</taxon>
        <taxon>Papilionoideae</taxon>
        <taxon>50 kb inversion clade</taxon>
        <taxon>NPAAA clade</taxon>
        <taxon>indigoferoid/millettioid clade</taxon>
        <taxon>Phaseoleae</taxon>
        <taxon>Cajanus</taxon>
    </lineage>
</organism>
<comment type="subcellular location">
    <subcellularLocation>
        <location evidence="1">Membrane</location>
        <topology evidence="1">Single-pass type I membrane protein</topology>
    </subcellularLocation>
</comment>
<dbReference type="Pfam" id="PF13855">
    <property type="entry name" value="LRR_8"/>
    <property type="match status" value="1"/>
</dbReference>
<dbReference type="GO" id="GO:0016020">
    <property type="term" value="C:membrane"/>
    <property type="evidence" value="ECO:0007669"/>
    <property type="project" value="UniProtKB-SubCell"/>
</dbReference>
<dbReference type="FunFam" id="3.80.10.10:FF:001189">
    <property type="entry name" value="Probable LRR receptor-like serine/threonine-protein kinase At4g36180"/>
    <property type="match status" value="1"/>
</dbReference>
<keyword evidence="4" id="KW-0418">Kinase</keyword>
<dbReference type="InterPro" id="IPR001611">
    <property type="entry name" value="Leu-rich_rpt"/>
</dbReference>
<keyword evidence="5" id="KW-1185">Reference proteome</keyword>
<keyword evidence="2" id="KW-0732">Signal</keyword>
<keyword evidence="3 4" id="KW-0675">Receptor</keyword>
<dbReference type="PANTHER" id="PTHR48053:SF164">
    <property type="entry name" value="LEUCINE-RICH REPEAT-CONTAINING N-TERMINAL PLANT-TYPE DOMAIN-CONTAINING PROTEIN"/>
    <property type="match status" value="1"/>
</dbReference>
<dbReference type="Gene3D" id="3.80.10.10">
    <property type="entry name" value="Ribonuclease Inhibitor"/>
    <property type="match status" value="1"/>
</dbReference>
<reference evidence="4" key="1">
    <citation type="journal article" date="2012" name="Nat. Biotechnol.">
        <title>Draft genome sequence of pigeonpea (Cajanus cajan), an orphan legume crop of resource-poor farmers.</title>
        <authorList>
            <person name="Varshney R.K."/>
            <person name="Chen W."/>
            <person name="Li Y."/>
            <person name="Bharti A.K."/>
            <person name="Saxena R.K."/>
            <person name="Schlueter J.A."/>
            <person name="Donoghue M.T."/>
            <person name="Azam S."/>
            <person name="Fan G."/>
            <person name="Whaley A.M."/>
            <person name="Farmer A.D."/>
            <person name="Sheridan J."/>
            <person name="Iwata A."/>
            <person name="Tuteja R."/>
            <person name="Penmetsa R.V."/>
            <person name="Wu W."/>
            <person name="Upadhyaya H.D."/>
            <person name="Yang S.P."/>
            <person name="Shah T."/>
            <person name="Saxena K.B."/>
            <person name="Michael T."/>
            <person name="McCombie W.R."/>
            <person name="Yang B."/>
            <person name="Zhang G."/>
            <person name="Yang H."/>
            <person name="Wang J."/>
            <person name="Spillane C."/>
            <person name="Cook D.R."/>
            <person name="May G.D."/>
            <person name="Xu X."/>
            <person name="Jackson S.A."/>
        </authorList>
    </citation>
    <scope>NUCLEOTIDE SEQUENCE [LARGE SCALE GENOMIC DNA]</scope>
</reference>
<name>A0A151S4R0_CAJCA</name>
<gene>
    <name evidence="4" type="ORF">KK1_028463</name>
</gene>
<dbReference type="InterPro" id="IPR032675">
    <property type="entry name" value="LRR_dom_sf"/>
</dbReference>
<dbReference type="Proteomes" id="UP000075243">
    <property type="component" value="Unassembled WGS sequence"/>
</dbReference>
<accession>A0A151S4R0</accession>
<dbReference type="Pfam" id="PF00560">
    <property type="entry name" value="LRR_1"/>
    <property type="match status" value="1"/>
</dbReference>
<dbReference type="AlphaFoldDB" id="A0A151S4R0"/>
<dbReference type="PANTHER" id="PTHR48053">
    <property type="entry name" value="LEUCINE RICH REPEAT FAMILY PROTEIN, EXPRESSED"/>
    <property type="match status" value="1"/>
</dbReference>
<dbReference type="InterPro" id="IPR051716">
    <property type="entry name" value="Plant_RL_S/T_kinase"/>
</dbReference>
<evidence type="ECO:0000313" key="4">
    <source>
        <dbReference type="EMBL" id="KYP49779.1"/>
    </source>
</evidence>
<sequence length="138" mass="14677">MEGNALSGMIPTAISALPRLQVMSLSENNLTGSVSTSVFCNCSVHAPSLRIVHLGLNGFTDFVGPETSTCFSVLQVLDIQHNRMRGTFPLWLTNVTTLTVLDVSSNTLSGEVPAQIGNLVKLEELKMANNSLSGATVE</sequence>
<dbReference type="EMBL" id="KQ483469">
    <property type="protein sequence ID" value="KYP49779.1"/>
    <property type="molecule type" value="Genomic_DNA"/>
</dbReference>
<keyword evidence="4" id="KW-0808">Transferase</keyword>
<evidence type="ECO:0000256" key="3">
    <source>
        <dbReference type="ARBA" id="ARBA00023170"/>
    </source>
</evidence>
<dbReference type="SUPFAM" id="SSF52058">
    <property type="entry name" value="L domain-like"/>
    <property type="match status" value="1"/>
</dbReference>